<keyword evidence="7" id="KW-1185">Reference proteome</keyword>
<dbReference type="PANTHER" id="PTHR23294:SF59">
    <property type="entry name" value="UNC93-LIKE PROTEIN C922.05C"/>
    <property type="match status" value="1"/>
</dbReference>
<dbReference type="Proteomes" id="UP000193498">
    <property type="component" value="Unassembled WGS sequence"/>
</dbReference>
<comment type="caution">
    <text evidence="6">The sequence shown here is derived from an EMBL/GenBank/DDBJ whole genome shotgun (WGS) entry which is preliminary data.</text>
</comment>
<organism evidence="6 7">
    <name type="scientific">Basidiobolus meristosporus CBS 931.73</name>
    <dbReference type="NCBI Taxonomy" id="1314790"/>
    <lineage>
        <taxon>Eukaryota</taxon>
        <taxon>Fungi</taxon>
        <taxon>Fungi incertae sedis</taxon>
        <taxon>Zoopagomycota</taxon>
        <taxon>Entomophthoromycotina</taxon>
        <taxon>Basidiobolomycetes</taxon>
        <taxon>Basidiobolales</taxon>
        <taxon>Basidiobolaceae</taxon>
        <taxon>Basidiobolus</taxon>
    </lineage>
</organism>
<reference evidence="6 7" key="1">
    <citation type="submission" date="2016-07" db="EMBL/GenBank/DDBJ databases">
        <title>Pervasive Adenine N6-methylation of Active Genes in Fungi.</title>
        <authorList>
            <consortium name="DOE Joint Genome Institute"/>
            <person name="Mondo S.J."/>
            <person name="Dannebaum R.O."/>
            <person name="Kuo R.C."/>
            <person name="Labutti K."/>
            <person name="Haridas S."/>
            <person name="Kuo A."/>
            <person name="Salamov A."/>
            <person name="Ahrendt S.R."/>
            <person name="Lipzen A."/>
            <person name="Sullivan W."/>
            <person name="Andreopoulos W.B."/>
            <person name="Clum A."/>
            <person name="Lindquist E."/>
            <person name="Daum C."/>
            <person name="Ramamoorthy G.K."/>
            <person name="Gryganskyi A."/>
            <person name="Culley D."/>
            <person name="Magnuson J.K."/>
            <person name="James T.Y."/>
            <person name="O'Malley M.A."/>
            <person name="Stajich J.E."/>
            <person name="Spatafora J.W."/>
            <person name="Visel A."/>
            <person name="Grigoriev I.V."/>
        </authorList>
    </citation>
    <scope>NUCLEOTIDE SEQUENCE [LARGE SCALE GENOMIC DNA]</scope>
    <source>
        <strain evidence="6 7">CBS 931.73</strain>
    </source>
</reference>
<proteinExistence type="predicted"/>
<feature type="transmembrane region" description="Helical" evidence="5">
    <location>
        <begin position="7"/>
        <end position="29"/>
    </location>
</feature>
<gene>
    <name evidence="6" type="ORF">K493DRAFT_319102</name>
</gene>
<feature type="transmembrane region" description="Helical" evidence="5">
    <location>
        <begin position="128"/>
        <end position="146"/>
    </location>
</feature>
<dbReference type="EMBL" id="MCFE01000488">
    <property type="protein sequence ID" value="ORX88943.1"/>
    <property type="molecule type" value="Genomic_DNA"/>
</dbReference>
<evidence type="ECO:0000256" key="5">
    <source>
        <dbReference type="SAM" id="Phobius"/>
    </source>
</evidence>
<accession>A0A1Y1XT90</accession>
<name>A0A1Y1XT90_9FUNG</name>
<dbReference type="GO" id="GO:0016020">
    <property type="term" value="C:membrane"/>
    <property type="evidence" value="ECO:0007669"/>
    <property type="project" value="UniProtKB-SubCell"/>
</dbReference>
<keyword evidence="4 5" id="KW-0472">Membrane</keyword>
<dbReference type="InterPro" id="IPR051617">
    <property type="entry name" value="UNC-93-like_regulator"/>
</dbReference>
<evidence type="ECO:0000256" key="4">
    <source>
        <dbReference type="ARBA" id="ARBA00023136"/>
    </source>
</evidence>
<sequence>MENQKGRFFGIFWILFNLGSLISGFLPFFSPELKYITIWFLCLMAFGLCLSYFLVSPARVIRENGSRVTSKTGFNISHELHQIPRTLLKKNILFLVPIFFYTNFYYSYRLGHFTHELFTDRTVTFNTICYWASQMLGAFTFGQYLDNPLCVRSKKAQLGLVFIGFFFTITWVGCLLMELKYSAVVSLRVDILDDSYSASLVLILLSGFSDATIQSWCYWMMGTTTNNVMILSRHAGFYKAIQSAGTAVAWYASLLGISSITWVVVVWVLLYVALGFAYFATRGVTNTNCHLGMTRHFNDSPENTLYNSQLT</sequence>
<evidence type="ECO:0000256" key="1">
    <source>
        <dbReference type="ARBA" id="ARBA00004141"/>
    </source>
</evidence>
<evidence type="ECO:0000313" key="7">
    <source>
        <dbReference type="Proteomes" id="UP000193498"/>
    </source>
</evidence>
<comment type="subcellular location">
    <subcellularLocation>
        <location evidence="1">Membrane</location>
        <topology evidence="1">Multi-pass membrane protein</topology>
    </subcellularLocation>
</comment>
<dbReference type="InParanoid" id="A0A1Y1XT90"/>
<protein>
    <recommendedName>
        <fullName evidence="8">MFS general substrate transporter</fullName>
    </recommendedName>
</protein>
<dbReference type="OrthoDB" id="196103at2759"/>
<keyword evidence="2 5" id="KW-0812">Transmembrane</keyword>
<feature type="transmembrane region" description="Helical" evidence="5">
    <location>
        <begin position="158"/>
        <end position="179"/>
    </location>
</feature>
<keyword evidence="3 5" id="KW-1133">Transmembrane helix</keyword>
<evidence type="ECO:0000256" key="3">
    <source>
        <dbReference type="ARBA" id="ARBA00022989"/>
    </source>
</evidence>
<dbReference type="PANTHER" id="PTHR23294">
    <property type="entry name" value="ET TRANSLATION PRODUCT-RELATED"/>
    <property type="match status" value="1"/>
</dbReference>
<feature type="transmembrane region" description="Helical" evidence="5">
    <location>
        <begin position="35"/>
        <end position="55"/>
    </location>
</feature>
<feature type="transmembrane region" description="Helical" evidence="5">
    <location>
        <begin position="259"/>
        <end position="280"/>
    </location>
</feature>
<dbReference type="SUPFAM" id="SSF103473">
    <property type="entry name" value="MFS general substrate transporter"/>
    <property type="match status" value="1"/>
</dbReference>
<evidence type="ECO:0000256" key="2">
    <source>
        <dbReference type="ARBA" id="ARBA00022692"/>
    </source>
</evidence>
<feature type="transmembrane region" description="Helical" evidence="5">
    <location>
        <begin position="92"/>
        <end position="108"/>
    </location>
</feature>
<feature type="transmembrane region" description="Helical" evidence="5">
    <location>
        <begin position="199"/>
        <end position="219"/>
    </location>
</feature>
<dbReference type="InterPro" id="IPR036259">
    <property type="entry name" value="MFS_trans_sf"/>
</dbReference>
<evidence type="ECO:0008006" key="8">
    <source>
        <dbReference type="Google" id="ProtNLM"/>
    </source>
</evidence>
<evidence type="ECO:0000313" key="6">
    <source>
        <dbReference type="EMBL" id="ORX88943.1"/>
    </source>
</evidence>
<dbReference type="AlphaFoldDB" id="A0A1Y1XT90"/>